<evidence type="ECO:0000256" key="4">
    <source>
        <dbReference type="ARBA" id="ARBA00004613"/>
    </source>
</evidence>
<dbReference type="Gene3D" id="3.50.30.30">
    <property type="match status" value="1"/>
</dbReference>
<comment type="caution">
    <text evidence="23">The sequence shown here is derived from an EMBL/GenBank/DDBJ whole genome shotgun (WGS) entry which is preliminary data.</text>
</comment>
<keyword evidence="24" id="KW-1185">Reference proteome</keyword>
<dbReference type="PANTHER" id="PTHR12053">
    <property type="entry name" value="PROTEASE FAMILY M28 PLASMA GLUTAMATE CARBOXYPEPTIDASE-RELATED"/>
    <property type="match status" value="1"/>
</dbReference>
<sequence>MKFRFLPLLLLPLFSNAQSNVDSLFIKKMSDEIMTNGKAYDLLYELTKKIGGRLAGSPQAQNAVIWGKKSLEAMGPDKVFLQPCKTPNWKRGGNDFVAITGVNGEARMQPLAALALGNSLGSNGLIEAEVVAVASFEELEKRKEEVKGKIVYFHSVFDPTKIQTFKAYGESGAFRRSGASRAAKYGAVAVLIHSLSTAPDNEPHTGVMVYDEAYPKIPAVALGPNDAQLLYALAKKGTIKAQVQTYGFFLPEADDNNVIAEIRGSEFPDQYITLGGHLDSWDVNEGAHDDGAGIVQTMEVLRVMKALNYKPKRSIRFVLFANEENAARGGKEYANQAKINKENHIFVIESDEGGFTPRSIGITAPPAQFARFQTWTPLLKPYGSEITFGGGGTDIAPMAGINKESILAGLIPDSQRYFDLHHAKTDVFENVNKRELHLGAVNMAAIIYLIDKYGVK</sequence>
<dbReference type="GO" id="GO:0070573">
    <property type="term" value="F:metallodipeptidase activity"/>
    <property type="evidence" value="ECO:0007669"/>
    <property type="project" value="InterPro"/>
</dbReference>
<dbReference type="InterPro" id="IPR039866">
    <property type="entry name" value="CPQ"/>
</dbReference>
<keyword evidence="10 21" id="KW-0732">Signal</keyword>
<keyword evidence="17" id="KW-0325">Glycoprotein</keyword>
<evidence type="ECO:0000313" key="23">
    <source>
        <dbReference type="EMBL" id="TBH73365.1"/>
    </source>
</evidence>
<dbReference type="InterPro" id="IPR007484">
    <property type="entry name" value="Peptidase_M28"/>
</dbReference>
<name>A0A4V2IVR9_9BACT</name>
<evidence type="ECO:0000256" key="15">
    <source>
        <dbReference type="ARBA" id="ARBA00023049"/>
    </source>
</evidence>
<dbReference type="PANTHER" id="PTHR12053:SF3">
    <property type="entry name" value="CARBOXYPEPTIDASE Q"/>
    <property type="match status" value="1"/>
</dbReference>
<evidence type="ECO:0000256" key="9">
    <source>
        <dbReference type="ARBA" id="ARBA00022723"/>
    </source>
</evidence>
<evidence type="ECO:0000256" key="21">
    <source>
        <dbReference type="SAM" id="SignalP"/>
    </source>
</evidence>
<dbReference type="GO" id="GO:0046872">
    <property type="term" value="F:metal ion binding"/>
    <property type="evidence" value="ECO:0007669"/>
    <property type="project" value="UniProtKB-KW"/>
</dbReference>
<dbReference type="Pfam" id="PF04389">
    <property type="entry name" value="Peptidase_M28"/>
    <property type="match status" value="1"/>
</dbReference>
<organism evidence="23 24">
    <name type="scientific">Aquirufa antheringensis</name>
    <dbReference type="NCBI Taxonomy" id="2516559"/>
    <lineage>
        <taxon>Bacteria</taxon>
        <taxon>Pseudomonadati</taxon>
        <taxon>Bacteroidota</taxon>
        <taxon>Cytophagia</taxon>
        <taxon>Cytophagales</taxon>
        <taxon>Flectobacillaceae</taxon>
        <taxon>Aquirufa</taxon>
    </lineage>
</organism>
<evidence type="ECO:0000256" key="7">
    <source>
        <dbReference type="ARBA" id="ARBA00022645"/>
    </source>
</evidence>
<feature type="chain" id="PRO_5020263883" description="Carboxypeptidase Q" evidence="21">
    <location>
        <begin position="18"/>
        <end position="456"/>
    </location>
</feature>
<feature type="domain" description="Peptidase M28" evidence="22">
    <location>
        <begin position="257"/>
        <end position="443"/>
    </location>
</feature>
<evidence type="ECO:0000256" key="20">
    <source>
        <dbReference type="ARBA" id="ARBA00033328"/>
    </source>
</evidence>
<evidence type="ECO:0000256" key="5">
    <source>
        <dbReference type="ARBA" id="ARBA00014116"/>
    </source>
</evidence>
<evidence type="ECO:0000313" key="24">
    <source>
        <dbReference type="Proteomes" id="UP000293583"/>
    </source>
</evidence>
<dbReference type="Gene3D" id="3.40.630.10">
    <property type="entry name" value="Zn peptidases"/>
    <property type="match status" value="1"/>
</dbReference>
<evidence type="ECO:0000256" key="1">
    <source>
        <dbReference type="ARBA" id="ARBA00004240"/>
    </source>
</evidence>
<keyword evidence="6" id="KW-0964">Secreted</keyword>
<evidence type="ECO:0000256" key="18">
    <source>
        <dbReference type="ARBA" id="ARBA00023228"/>
    </source>
</evidence>
<dbReference type="RefSeq" id="WP_130923454.1">
    <property type="nucleotide sequence ID" value="NZ_JAANOM010000003.1"/>
</dbReference>
<keyword evidence="9" id="KW-0479">Metal-binding</keyword>
<reference evidence="23 24" key="1">
    <citation type="submission" date="2019-02" db="EMBL/GenBank/DDBJ databases">
        <title>Genome of a new Bacteroidetes strain.</title>
        <authorList>
            <person name="Pitt A."/>
        </authorList>
    </citation>
    <scope>NUCLEOTIDE SEQUENCE [LARGE SCALE GENOMIC DNA]</scope>
    <source>
        <strain evidence="23 24">103A-SOEBACH</strain>
    </source>
</reference>
<evidence type="ECO:0000256" key="14">
    <source>
        <dbReference type="ARBA" id="ARBA00023034"/>
    </source>
</evidence>
<comment type="subcellular location">
    <subcellularLocation>
        <location evidence="1">Endoplasmic reticulum</location>
    </subcellularLocation>
    <subcellularLocation>
        <location evidence="3">Golgi apparatus</location>
    </subcellularLocation>
    <subcellularLocation>
        <location evidence="2">Lysosome</location>
    </subcellularLocation>
    <subcellularLocation>
        <location evidence="4">Secreted</location>
    </subcellularLocation>
</comment>
<proteinExistence type="predicted"/>
<evidence type="ECO:0000256" key="12">
    <source>
        <dbReference type="ARBA" id="ARBA00022824"/>
    </source>
</evidence>
<dbReference type="OrthoDB" id="9769665at2"/>
<dbReference type="Proteomes" id="UP000293583">
    <property type="component" value="Unassembled WGS sequence"/>
</dbReference>
<keyword evidence="11" id="KW-0378">Hydrolase</keyword>
<evidence type="ECO:0000256" key="8">
    <source>
        <dbReference type="ARBA" id="ARBA00022670"/>
    </source>
</evidence>
<keyword evidence="8" id="KW-0645">Protease</keyword>
<evidence type="ECO:0000256" key="13">
    <source>
        <dbReference type="ARBA" id="ARBA00022833"/>
    </source>
</evidence>
<dbReference type="GO" id="GO:0005764">
    <property type="term" value="C:lysosome"/>
    <property type="evidence" value="ECO:0007669"/>
    <property type="project" value="UniProtKB-SubCell"/>
</dbReference>
<dbReference type="SUPFAM" id="SSF53187">
    <property type="entry name" value="Zn-dependent exopeptidases"/>
    <property type="match status" value="1"/>
</dbReference>
<accession>A0A4V2IVR9</accession>
<evidence type="ECO:0000256" key="3">
    <source>
        <dbReference type="ARBA" id="ARBA00004555"/>
    </source>
</evidence>
<keyword evidence="7" id="KW-0121">Carboxypeptidase</keyword>
<protein>
    <recommendedName>
        <fullName evidence="5">Carboxypeptidase Q</fullName>
    </recommendedName>
    <alternativeName>
        <fullName evidence="20">Plasma glutamate carboxypeptidase</fullName>
    </alternativeName>
</protein>
<evidence type="ECO:0000256" key="2">
    <source>
        <dbReference type="ARBA" id="ARBA00004371"/>
    </source>
</evidence>
<keyword evidence="13" id="KW-0862">Zinc</keyword>
<keyword evidence="14" id="KW-0333">Golgi apparatus</keyword>
<comment type="subunit">
    <text evidence="19">Homodimer. The monomeric form is inactive while the homodimer is active.</text>
</comment>
<evidence type="ECO:0000256" key="17">
    <source>
        <dbReference type="ARBA" id="ARBA00023180"/>
    </source>
</evidence>
<dbReference type="AlphaFoldDB" id="A0A4V2IVR9"/>
<keyword evidence="16" id="KW-0865">Zymogen</keyword>
<keyword evidence="15" id="KW-0482">Metalloprotease</keyword>
<dbReference type="GO" id="GO:0004180">
    <property type="term" value="F:carboxypeptidase activity"/>
    <property type="evidence" value="ECO:0007669"/>
    <property type="project" value="UniProtKB-KW"/>
</dbReference>
<feature type="signal peptide" evidence="21">
    <location>
        <begin position="1"/>
        <end position="17"/>
    </location>
</feature>
<keyword evidence="18" id="KW-0458">Lysosome</keyword>
<evidence type="ECO:0000256" key="10">
    <source>
        <dbReference type="ARBA" id="ARBA00022729"/>
    </source>
</evidence>
<evidence type="ECO:0000256" key="16">
    <source>
        <dbReference type="ARBA" id="ARBA00023145"/>
    </source>
</evidence>
<evidence type="ECO:0000256" key="6">
    <source>
        <dbReference type="ARBA" id="ARBA00022525"/>
    </source>
</evidence>
<dbReference type="GO" id="GO:0006508">
    <property type="term" value="P:proteolysis"/>
    <property type="evidence" value="ECO:0007669"/>
    <property type="project" value="UniProtKB-KW"/>
</dbReference>
<keyword evidence="12" id="KW-0256">Endoplasmic reticulum</keyword>
<dbReference type="EMBL" id="SEWY01000003">
    <property type="protein sequence ID" value="TBH73365.1"/>
    <property type="molecule type" value="Genomic_DNA"/>
</dbReference>
<evidence type="ECO:0000256" key="19">
    <source>
        <dbReference type="ARBA" id="ARBA00025833"/>
    </source>
</evidence>
<gene>
    <name evidence="23" type="ORF">EWU20_08315</name>
</gene>
<evidence type="ECO:0000256" key="11">
    <source>
        <dbReference type="ARBA" id="ARBA00022801"/>
    </source>
</evidence>
<evidence type="ECO:0000259" key="22">
    <source>
        <dbReference type="Pfam" id="PF04389"/>
    </source>
</evidence>
<dbReference type="GO" id="GO:0005576">
    <property type="term" value="C:extracellular region"/>
    <property type="evidence" value="ECO:0007669"/>
    <property type="project" value="UniProtKB-SubCell"/>
</dbReference>